<protein>
    <submittedName>
        <fullName evidence="1">Uncharacterized protein</fullName>
    </submittedName>
</protein>
<evidence type="ECO:0000313" key="1">
    <source>
        <dbReference type="EMBL" id="CAG7820090.1"/>
    </source>
</evidence>
<gene>
    <name evidence="1" type="ORF">AFUS01_LOCUS30498</name>
</gene>
<sequence>RCVNKYWLLTSRLGIASGYNQILLWHSFVKLSYISI</sequence>
<dbReference type="Proteomes" id="UP000708208">
    <property type="component" value="Unassembled WGS sequence"/>
</dbReference>
<reference evidence="1" key="1">
    <citation type="submission" date="2021-06" db="EMBL/GenBank/DDBJ databases">
        <authorList>
            <person name="Hodson N. C."/>
            <person name="Mongue J. A."/>
            <person name="Jaron S. K."/>
        </authorList>
    </citation>
    <scope>NUCLEOTIDE SEQUENCE</scope>
</reference>
<name>A0A8J2PMG6_9HEXA</name>
<dbReference type="EMBL" id="CAJVCH010468728">
    <property type="protein sequence ID" value="CAG7820090.1"/>
    <property type="molecule type" value="Genomic_DNA"/>
</dbReference>
<accession>A0A8J2PMG6</accession>
<feature type="non-terminal residue" evidence="1">
    <location>
        <position position="1"/>
    </location>
</feature>
<keyword evidence="2" id="KW-1185">Reference proteome</keyword>
<evidence type="ECO:0000313" key="2">
    <source>
        <dbReference type="Proteomes" id="UP000708208"/>
    </source>
</evidence>
<comment type="caution">
    <text evidence="1">The sequence shown here is derived from an EMBL/GenBank/DDBJ whole genome shotgun (WGS) entry which is preliminary data.</text>
</comment>
<dbReference type="AlphaFoldDB" id="A0A8J2PMG6"/>
<organism evidence="1 2">
    <name type="scientific">Allacma fusca</name>
    <dbReference type="NCBI Taxonomy" id="39272"/>
    <lineage>
        <taxon>Eukaryota</taxon>
        <taxon>Metazoa</taxon>
        <taxon>Ecdysozoa</taxon>
        <taxon>Arthropoda</taxon>
        <taxon>Hexapoda</taxon>
        <taxon>Collembola</taxon>
        <taxon>Symphypleona</taxon>
        <taxon>Sminthuridae</taxon>
        <taxon>Allacma</taxon>
    </lineage>
</organism>
<proteinExistence type="predicted"/>